<evidence type="ECO:0000256" key="6">
    <source>
        <dbReference type="RuleBase" id="RU003423"/>
    </source>
</evidence>
<evidence type="ECO:0000259" key="9">
    <source>
        <dbReference type="PROSITE" id="PS51826"/>
    </source>
</evidence>
<dbReference type="PANTHER" id="PTHR43178">
    <property type="entry name" value="DIHYDROLIPOAMIDE ACETYLTRANSFERASE COMPONENT OF PYRUVATE DEHYDROGENASE COMPLEX"/>
    <property type="match status" value="1"/>
</dbReference>
<dbReference type="InterPro" id="IPR001078">
    <property type="entry name" value="2-oxoacid_DH_actylTfrase"/>
</dbReference>
<dbReference type="Gene3D" id="4.10.320.10">
    <property type="entry name" value="E3-binding domain"/>
    <property type="match status" value="1"/>
</dbReference>
<dbReference type="Pfam" id="PF02817">
    <property type="entry name" value="E3_binding"/>
    <property type="match status" value="1"/>
</dbReference>
<gene>
    <name evidence="10" type="ORF">C8P63_10699</name>
</gene>
<organism evidence="10 11">
    <name type="scientific">Melghirimyces profundicolus</name>
    <dbReference type="NCBI Taxonomy" id="1242148"/>
    <lineage>
        <taxon>Bacteria</taxon>
        <taxon>Bacillati</taxon>
        <taxon>Bacillota</taxon>
        <taxon>Bacilli</taxon>
        <taxon>Bacillales</taxon>
        <taxon>Thermoactinomycetaceae</taxon>
        <taxon>Melghirimyces</taxon>
    </lineage>
</organism>
<keyword evidence="10" id="KW-0670">Pyruvate</keyword>
<comment type="cofactor">
    <cofactor evidence="1 6">
        <name>(R)-lipoate</name>
        <dbReference type="ChEBI" id="CHEBI:83088"/>
    </cofactor>
</comment>
<dbReference type="SUPFAM" id="SSF51230">
    <property type="entry name" value="Single hybrid motif"/>
    <property type="match status" value="1"/>
</dbReference>
<dbReference type="PROSITE" id="PS50968">
    <property type="entry name" value="BIOTINYL_LIPOYL"/>
    <property type="match status" value="1"/>
</dbReference>
<comment type="caution">
    <text evidence="10">The sequence shown here is derived from an EMBL/GenBank/DDBJ whole genome shotgun (WGS) entry which is preliminary data.</text>
</comment>
<dbReference type="SUPFAM" id="SSF47005">
    <property type="entry name" value="Peripheral subunit-binding domain of 2-oxo acid dehydrogenase complex"/>
    <property type="match status" value="1"/>
</dbReference>
<keyword evidence="5 6" id="KW-0012">Acyltransferase</keyword>
<comment type="similarity">
    <text evidence="2 6">Belongs to the 2-oxoacid dehydrogenase family.</text>
</comment>
<dbReference type="CDD" id="cd06849">
    <property type="entry name" value="lipoyl_domain"/>
    <property type="match status" value="1"/>
</dbReference>
<evidence type="ECO:0000256" key="2">
    <source>
        <dbReference type="ARBA" id="ARBA00007317"/>
    </source>
</evidence>
<reference evidence="10 11" key="1">
    <citation type="submission" date="2018-04" db="EMBL/GenBank/DDBJ databases">
        <title>Genomic Encyclopedia of Archaeal and Bacterial Type Strains, Phase II (KMG-II): from individual species to whole genera.</title>
        <authorList>
            <person name="Goeker M."/>
        </authorList>
    </citation>
    <scope>NUCLEOTIDE SEQUENCE [LARGE SCALE GENOMIC DNA]</scope>
    <source>
        <strain evidence="10 11">DSM 45787</strain>
    </source>
</reference>
<protein>
    <recommendedName>
        <fullName evidence="6">Dihydrolipoamide acetyltransferase component of pyruvate dehydrogenase complex</fullName>
        <ecNumber evidence="6">2.3.1.-</ecNumber>
    </recommendedName>
</protein>
<dbReference type="EC" id="2.3.1.-" evidence="6"/>
<dbReference type="GO" id="GO:0005737">
    <property type="term" value="C:cytoplasm"/>
    <property type="evidence" value="ECO:0007669"/>
    <property type="project" value="TreeGrafter"/>
</dbReference>
<dbReference type="InterPro" id="IPR023213">
    <property type="entry name" value="CAT-like_dom_sf"/>
</dbReference>
<keyword evidence="11" id="KW-1185">Reference proteome</keyword>
<dbReference type="InterPro" id="IPR000089">
    <property type="entry name" value="Biotin_lipoyl"/>
</dbReference>
<evidence type="ECO:0000313" key="10">
    <source>
        <dbReference type="EMBL" id="PTX61847.1"/>
    </source>
</evidence>
<evidence type="ECO:0000256" key="4">
    <source>
        <dbReference type="ARBA" id="ARBA00022823"/>
    </source>
</evidence>
<feature type="region of interest" description="Disordered" evidence="7">
    <location>
        <begin position="121"/>
        <end position="143"/>
    </location>
</feature>
<dbReference type="InterPro" id="IPR036625">
    <property type="entry name" value="E3-bd_dom_sf"/>
</dbReference>
<dbReference type="PANTHER" id="PTHR43178:SF5">
    <property type="entry name" value="LIPOAMIDE ACYLTRANSFERASE COMPONENT OF BRANCHED-CHAIN ALPHA-KETO ACID DEHYDROGENASE COMPLEX, MITOCHONDRIAL"/>
    <property type="match status" value="1"/>
</dbReference>
<evidence type="ECO:0000256" key="5">
    <source>
        <dbReference type="ARBA" id="ARBA00023315"/>
    </source>
</evidence>
<dbReference type="RefSeq" id="WP_108022469.1">
    <property type="nucleotide sequence ID" value="NZ_QBKR01000006.1"/>
</dbReference>
<dbReference type="PROSITE" id="PS51826">
    <property type="entry name" value="PSBD"/>
    <property type="match status" value="1"/>
</dbReference>
<name>A0A2T6C0T6_9BACL</name>
<dbReference type="Gene3D" id="2.40.50.100">
    <property type="match status" value="1"/>
</dbReference>
<dbReference type="Proteomes" id="UP000244240">
    <property type="component" value="Unassembled WGS sequence"/>
</dbReference>
<dbReference type="Pfam" id="PF00364">
    <property type="entry name" value="Biotin_lipoyl"/>
    <property type="match status" value="1"/>
</dbReference>
<evidence type="ECO:0000256" key="1">
    <source>
        <dbReference type="ARBA" id="ARBA00001938"/>
    </source>
</evidence>
<dbReference type="GO" id="GO:0031405">
    <property type="term" value="F:lipoic acid binding"/>
    <property type="evidence" value="ECO:0007669"/>
    <property type="project" value="TreeGrafter"/>
</dbReference>
<keyword evidence="4 6" id="KW-0450">Lipoyl</keyword>
<feature type="domain" description="Lipoyl-binding" evidence="8">
    <location>
        <begin position="1"/>
        <end position="75"/>
    </location>
</feature>
<dbReference type="EMBL" id="QBKR01000006">
    <property type="protein sequence ID" value="PTX61847.1"/>
    <property type="molecule type" value="Genomic_DNA"/>
</dbReference>
<proteinExistence type="inferred from homology"/>
<evidence type="ECO:0000256" key="3">
    <source>
        <dbReference type="ARBA" id="ARBA00022679"/>
    </source>
</evidence>
<dbReference type="InterPro" id="IPR011053">
    <property type="entry name" value="Single_hybrid_motif"/>
</dbReference>
<dbReference type="OrthoDB" id="9805770at2"/>
<feature type="compositionally biased region" description="Basic and acidic residues" evidence="7">
    <location>
        <begin position="133"/>
        <end position="143"/>
    </location>
</feature>
<dbReference type="InterPro" id="IPR050743">
    <property type="entry name" value="2-oxoacid_DH_E2_comp"/>
</dbReference>
<feature type="domain" description="Peripheral subunit-binding (PSBD)" evidence="9">
    <location>
        <begin position="105"/>
        <end position="142"/>
    </location>
</feature>
<dbReference type="Gene3D" id="3.30.559.10">
    <property type="entry name" value="Chloramphenicol acetyltransferase-like domain"/>
    <property type="match status" value="1"/>
</dbReference>
<dbReference type="AlphaFoldDB" id="A0A2T6C0T6"/>
<sequence length="367" mass="39870">MEVKVPKTTDEGLDSVVVFWHKREGDPIEAGEVLLEIQTEKTEFEVESPASGRVSRILKDRGDVVSVGEVVALIEDVSDASESTGDAVQEVGATVETPAPKPFVAASPRVRKLAKELGVDLTDIKGTGPGGRPTEEDVRKAVQADRSETVRFTGIRRTIANRMMKSLRESAQLTETAWADITSLQQIRKSEPEISLNTWVLLAVADALKHHPDMNATWTGDGVVQHGQVHLGVAVDTGEGLWVPVVREADARSPKELQEEVDRLSHNAREGRLSQEEMMGGTFTVSNLGGYGIQFFTPILNPPESGILGVGKAEPKLELHDGEVVERLRLPLSLTFDHRVVDGAPAARFLQHVIGLLGDPESLKPLS</sequence>
<keyword evidence="3 6" id="KW-0808">Transferase</keyword>
<dbReference type="Pfam" id="PF00198">
    <property type="entry name" value="2-oxoacid_dh"/>
    <property type="match status" value="1"/>
</dbReference>
<evidence type="ECO:0000259" key="8">
    <source>
        <dbReference type="PROSITE" id="PS50968"/>
    </source>
</evidence>
<evidence type="ECO:0000313" key="11">
    <source>
        <dbReference type="Proteomes" id="UP000244240"/>
    </source>
</evidence>
<dbReference type="InterPro" id="IPR004167">
    <property type="entry name" value="PSBD"/>
</dbReference>
<dbReference type="GO" id="GO:0016407">
    <property type="term" value="F:acetyltransferase activity"/>
    <property type="evidence" value="ECO:0007669"/>
    <property type="project" value="TreeGrafter"/>
</dbReference>
<evidence type="ECO:0000256" key="7">
    <source>
        <dbReference type="SAM" id="MobiDB-lite"/>
    </source>
</evidence>
<accession>A0A2T6C0T6</accession>
<dbReference type="SUPFAM" id="SSF52777">
    <property type="entry name" value="CoA-dependent acyltransferases"/>
    <property type="match status" value="1"/>
</dbReference>